<keyword evidence="6" id="KW-1185">Reference proteome</keyword>
<dbReference type="EMBL" id="WEGI01000012">
    <property type="protein sequence ID" value="MQY29852.1"/>
    <property type="molecule type" value="Genomic_DNA"/>
</dbReference>
<dbReference type="InterPro" id="IPR010618">
    <property type="entry name" value="RPF"/>
</dbReference>
<dbReference type="Pfam" id="PF03990">
    <property type="entry name" value="DUF348"/>
    <property type="match status" value="3"/>
</dbReference>
<dbReference type="InterPro" id="IPR023346">
    <property type="entry name" value="Lysozyme-like_dom_sf"/>
</dbReference>
<dbReference type="RefSeq" id="WP_153347041.1">
    <property type="nucleotide sequence ID" value="NZ_WEGI01000012.1"/>
</dbReference>
<dbReference type="Proteomes" id="UP000431401">
    <property type="component" value="Unassembled WGS sequence"/>
</dbReference>
<accession>A0A7K0DX12</accession>
<evidence type="ECO:0000256" key="2">
    <source>
        <dbReference type="ARBA" id="ARBA00022729"/>
    </source>
</evidence>
<keyword evidence="2" id="KW-0732">Signal</keyword>
<comment type="caution">
    <text evidence="5">The sequence shown here is derived from an EMBL/GenBank/DDBJ whole genome shotgun (WGS) entry which is preliminary data.</text>
</comment>
<feature type="domain" description="G5" evidence="4">
    <location>
        <begin position="211"/>
        <end position="291"/>
    </location>
</feature>
<evidence type="ECO:0000259" key="4">
    <source>
        <dbReference type="PROSITE" id="PS51109"/>
    </source>
</evidence>
<dbReference type="Gene3D" id="1.10.530.10">
    <property type="match status" value="1"/>
</dbReference>
<dbReference type="PROSITE" id="PS51109">
    <property type="entry name" value="G5"/>
    <property type="match status" value="1"/>
</dbReference>
<evidence type="ECO:0000313" key="5">
    <source>
        <dbReference type="EMBL" id="MQY29852.1"/>
    </source>
</evidence>
<gene>
    <name evidence="5" type="primary">rpfB</name>
    <name evidence="5" type="ORF">NRB56_54460</name>
</gene>
<reference evidence="5 6" key="1">
    <citation type="submission" date="2019-10" db="EMBL/GenBank/DDBJ databases">
        <title>Nocardia macrotermitis sp. nov. and Nocardia aurantia sp. nov., isolated from the gut of fungus growing-termite Macrotermes natalensis.</title>
        <authorList>
            <person name="Benndorf R."/>
            <person name="Schwitalla J."/>
            <person name="Martin K."/>
            <person name="De Beer W."/>
            <person name="Kaster A.-K."/>
            <person name="Vollmers J."/>
            <person name="Poulsen M."/>
            <person name="Beemelmanns C."/>
        </authorList>
    </citation>
    <scope>NUCLEOTIDE SEQUENCE [LARGE SCALE GENOMIC DNA]</scope>
    <source>
        <strain evidence="5 6">RB56</strain>
    </source>
</reference>
<comment type="similarity">
    <text evidence="1">Belongs to the transglycosylase family. Rpf subfamily.</text>
</comment>
<protein>
    <submittedName>
        <fullName evidence="5">Resuscitation-promoting factor RpfB</fullName>
        <ecNumber evidence="5">3.-.-.-</ecNumber>
    </submittedName>
</protein>
<name>A0A7K0DX12_9NOCA</name>
<dbReference type="AlphaFoldDB" id="A0A7K0DX12"/>
<dbReference type="InterPro" id="IPR007137">
    <property type="entry name" value="DUF348"/>
</dbReference>
<dbReference type="CDD" id="cd13925">
    <property type="entry name" value="RPF"/>
    <property type="match status" value="1"/>
</dbReference>
<sequence>MSLYLMKSPLRRINSSRSPLLYAAIAALLLTLIAGASMAIVSKKTVTLVVDGERITQITMSGDVRGALKSAGLALGSRDAVDPGGNASITDGETITFNRARQVALTVDGHRQTVWTTAFTVADALVQLKIPADVFTSPSRPTPLPLQGAALAVTSPRTVQLADNGGTFEYVRLAAPTVGELLTVQGVPLINQDSVVPGPGTPLTEGMKITVTRKRIEDRVEREPLDPPENEIDDPDLNMSRTVVENPGVPGVQDVTYAVSIVNGDEVSKDPVGNKVIVPAQPKTVRHGAKPGTEVPTVRDGGTWDALASCESGGNWGINTGNGYFGGVQFDQSTWERQGGLRYAPRADLATREEQIAIAEVTRGRQGWGAWPACTSRLGIG</sequence>
<dbReference type="InterPro" id="IPR051933">
    <property type="entry name" value="Resuscitation_pf_RpfB"/>
</dbReference>
<dbReference type="OrthoDB" id="1404170at2"/>
<dbReference type="SMART" id="SM01208">
    <property type="entry name" value="G5"/>
    <property type="match status" value="1"/>
</dbReference>
<dbReference type="PANTHER" id="PTHR39160">
    <property type="entry name" value="CELL WALL-BINDING PROTEIN YOCH"/>
    <property type="match status" value="1"/>
</dbReference>
<dbReference type="InterPro" id="IPR011098">
    <property type="entry name" value="G5_dom"/>
</dbReference>
<keyword evidence="3 5" id="KW-0378">Hydrolase</keyword>
<dbReference type="EC" id="3.-.-.-" evidence="5"/>
<evidence type="ECO:0000256" key="1">
    <source>
        <dbReference type="ARBA" id="ARBA00010830"/>
    </source>
</evidence>
<dbReference type="Pfam" id="PF07501">
    <property type="entry name" value="G5"/>
    <property type="match status" value="1"/>
</dbReference>
<evidence type="ECO:0000256" key="3">
    <source>
        <dbReference type="ARBA" id="ARBA00022801"/>
    </source>
</evidence>
<dbReference type="GO" id="GO:0016787">
    <property type="term" value="F:hydrolase activity"/>
    <property type="evidence" value="ECO:0007669"/>
    <property type="project" value="UniProtKB-KW"/>
</dbReference>
<dbReference type="PANTHER" id="PTHR39160:SF4">
    <property type="entry name" value="RESUSCITATION-PROMOTING FACTOR RPFB"/>
    <property type="match status" value="1"/>
</dbReference>
<dbReference type="Gene3D" id="2.20.230.10">
    <property type="entry name" value="Resuscitation-promoting factor rpfb"/>
    <property type="match status" value="1"/>
</dbReference>
<dbReference type="SUPFAM" id="SSF53955">
    <property type="entry name" value="Lysozyme-like"/>
    <property type="match status" value="1"/>
</dbReference>
<dbReference type="Pfam" id="PF06737">
    <property type="entry name" value="Transglycosylas"/>
    <property type="match status" value="1"/>
</dbReference>
<evidence type="ECO:0000313" key="6">
    <source>
        <dbReference type="Proteomes" id="UP000431401"/>
    </source>
</evidence>
<organism evidence="5 6">
    <name type="scientific">Nocardia aurantia</name>
    <dbReference type="NCBI Taxonomy" id="2585199"/>
    <lineage>
        <taxon>Bacteria</taxon>
        <taxon>Bacillati</taxon>
        <taxon>Actinomycetota</taxon>
        <taxon>Actinomycetes</taxon>
        <taxon>Mycobacteriales</taxon>
        <taxon>Nocardiaceae</taxon>
        <taxon>Nocardia</taxon>
    </lineage>
</organism>
<proteinExistence type="inferred from homology"/>